<keyword evidence="1" id="KW-1133">Transmembrane helix</keyword>
<proteinExistence type="predicted"/>
<feature type="transmembrane region" description="Helical" evidence="1">
    <location>
        <begin position="44"/>
        <end position="61"/>
    </location>
</feature>
<evidence type="ECO:0000256" key="1">
    <source>
        <dbReference type="SAM" id="Phobius"/>
    </source>
</evidence>
<dbReference type="AlphaFoldDB" id="A0A923MAF0"/>
<comment type="caution">
    <text evidence="2">The sequence shown here is derived from an EMBL/GenBank/DDBJ whole genome shotgun (WGS) entry which is preliminary data.</text>
</comment>
<dbReference type="RefSeq" id="WP_187082196.1">
    <property type="nucleotide sequence ID" value="NZ_JACORU010000005.1"/>
</dbReference>
<keyword evidence="3" id="KW-1185">Reference proteome</keyword>
<accession>A0A923MAF0</accession>
<organism evidence="2 3">
    <name type="scientific">Ramlibacter albus</name>
    <dbReference type="NCBI Taxonomy" id="2079448"/>
    <lineage>
        <taxon>Bacteria</taxon>
        <taxon>Pseudomonadati</taxon>
        <taxon>Pseudomonadota</taxon>
        <taxon>Betaproteobacteria</taxon>
        <taxon>Burkholderiales</taxon>
        <taxon>Comamonadaceae</taxon>
        <taxon>Ramlibacter</taxon>
    </lineage>
</organism>
<keyword evidence="1" id="KW-0812">Transmembrane</keyword>
<keyword evidence="1" id="KW-0472">Membrane</keyword>
<name>A0A923MAF0_9BURK</name>
<protein>
    <submittedName>
        <fullName evidence="2">Uncharacterized protein</fullName>
    </submittedName>
</protein>
<reference evidence="2" key="1">
    <citation type="submission" date="2020-08" db="EMBL/GenBank/DDBJ databases">
        <title>Ramlibacter sp. GTP1 16S ribosomal RNA gene genome sequencing and assembly.</title>
        <authorList>
            <person name="Kang M."/>
        </authorList>
    </citation>
    <scope>NUCLEOTIDE SEQUENCE</scope>
    <source>
        <strain evidence="2">GTP1</strain>
    </source>
</reference>
<evidence type="ECO:0000313" key="2">
    <source>
        <dbReference type="EMBL" id="MBC5765719.1"/>
    </source>
</evidence>
<dbReference type="Proteomes" id="UP000596827">
    <property type="component" value="Unassembled WGS sequence"/>
</dbReference>
<sequence length="184" mass="19554">MAIIVTSSRRRLAMAVMLALAVLGSVIRAQAPNPSALRDFGTLLLVMWLPAVGNLVAYVVSKIPRRQPPPTTFAPGAPFTAHLLARIEAEVLPEGWAQRLDAQEQRCTIVVGPRGFTVRSQEPVALWLKDPPPTLALECLVPSAALHELVPGTAFKLAAGSTVVARGVVAEAAPLHRVNSSTYG</sequence>
<gene>
    <name evidence="2" type="ORF">H8R02_14720</name>
</gene>
<dbReference type="EMBL" id="JACORU010000005">
    <property type="protein sequence ID" value="MBC5765719.1"/>
    <property type="molecule type" value="Genomic_DNA"/>
</dbReference>
<evidence type="ECO:0000313" key="3">
    <source>
        <dbReference type="Proteomes" id="UP000596827"/>
    </source>
</evidence>